<organism evidence="8">
    <name type="scientific">Cyanothece sp. (strain PCC 7425 / ATCC 29141)</name>
    <dbReference type="NCBI Taxonomy" id="395961"/>
    <lineage>
        <taxon>Bacteria</taxon>
        <taxon>Bacillati</taxon>
        <taxon>Cyanobacteriota</taxon>
        <taxon>Cyanophyceae</taxon>
        <taxon>Gomontiellales</taxon>
        <taxon>Cyanothecaceae</taxon>
        <taxon>Cyanothece</taxon>
    </lineage>
</organism>
<feature type="transmembrane region" description="Helical" evidence="7">
    <location>
        <begin position="40"/>
        <end position="57"/>
    </location>
</feature>
<evidence type="ECO:0000256" key="4">
    <source>
        <dbReference type="ARBA" id="ARBA00022989"/>
    </source>
</evidence>
<evidence type="ECO:0000313" key="8">
    <source>
        <dbReference type="EMBL" id="ACL47225.1"/>
    </source>
</evidence>
<dbReference type="InterPro" id="IPR001626">
    <property type="entry name" value="ABC_TroCD"/>
</dbReference>
<dbReference type="Pfam" id="PF00950">
    <property type="entry name" value="ABC-3"/>
    <property type="match status" value="1"/>
</dbReference>
<dbReference type="KEGG" id="cyn:Cyan7425_4926"/>
<dbReference type="EMBL" id="CP001344">
    <property type="protein sequence ID" value="ACL47225.1"/>
    <property type="molecule type" value="Genomic_DNA"/>
</dbReference>
<feature type="transmembrane region" description="Helical" evidence="7">
    <location>
        <begin position="193"/>
        <end position="213"/>
    </location>
</feature>
<keyword evidence="6" id="KW-0813">Transport</keyword>
<evidence type="ECO:0000256" key="2">
    <source>
        <dbReference type="ARBA" id="ARBA00008034"/>
    </source>
</evidence>
<protein>
    <submittedName>
        <fullName evidence="8">ABC-3 protein</fullName>
    </submittedName>
</protein>
<keyword evidence="4 7" id="KW-1133">Transmembrane helix</keyword>
<proteinExistence type="inferred from homology"/>
<evidence type="ECO:0000256" key="7">
    <source>
        <dbReference type="SAM" id="Phobius"/>
    </source>
</evidence>
<accession>B8HN98</accession>
<dbReference type="PANTHER" id="PTHR30477:SF13">
    <property type="entry name" value="IRON TRANSPORT SYSTEM MEMBRANE PROTEIN HI_0360-RELATED"/>
    <property type="match status" value="1"/>
</dbReference>
<dbReference type="PANTHER" id="PTHR30477">
    <property type="entry name" value="ABC-TRANSPORTER METAL-BINDING PROTEIN"/>
    <property type="match status" value="1"/>
</dbReference>
<evidence type="ECO:0000256" key="1">
    <source>
        <dbReference type="ARBA" id="ARBA00004141"/>
    </source>
</evidence>
<dbReference type="FunFam" id="1.10.3470.10:FF:000003">
    <property type="entry name" value="Iron ABC transporter permease SitD"/>
    <property type="match status" value="1"/>
</dbReference>
<keyword evidence="3 6" id="KW-0812">Transmembrane</keyword>
<reference evidence="8" key="1">
    <citation type="submission" date="2009-01" db="EMBL/GenBank/DDBJ databases">
        <title>Complete sequence of chromosome Cyanothece sp. PCC 7425.</title>
        <authorList>
            <consortium name="US DOE Joint Genome Institute"/>
            <person name="Lucas S."/>
            <person name="Copeland A."/>
            <person name="Lapidus A."/>
            <person name="Glavina del Rio T."/>
            <person name="Dalin E."/>
            <person name="Tice H."/>
            <person name="Bruce D."/>
            <person name="Goodwin L."/>
            <person name="Pitluck S."/>
            <person name="Sims D."/>
            <person name="Meineke L."/>
            <person name="Brettin T."/>
            <person name="Detter J.C."/>
            <person name="Han C."/>
            <person name="Larimer F."/>
            <person name="Land M."/>
            <person name="Hauser L."/>
            <person name="Kyrpides N."/>
            <person name="Ovchinnikova G."/>
            <person name="Liberton M."/>
            <person name="Stoeckel J."/>
            <person name="Banerjee A."/>
            <person name="Singh A."/>
            <person name="Page L."/>
            <person name="Sato H."/>
            <person name="Zhao L."/>
            <person name="Sherman L."/>
            <person name="Pakrasi H."/>
            <person name="Richardson P."/>
        </authorList>
    </citation>
    <scope>NUCLEOTIDE SEQUENCE</scope>
    <source>
        <strain evidence="8">PCC 7425</strain>
    </source>
</reference>
<keyword evidence="5 7" id="KW-0472">Membrane</keyword>
<name>B8HN98_CYAP4</name>
<dbReference type="HOGENOM" id="CLU_028808_4_0_3"/>
<feature type="transmembrane region" description="Helical" evidence="7">
    <location>
        <begin position="133"/>
        <end position="151"/>
    </location>
</feature>
<comment type="similarity">
    <text evidence="2 6">Belongs to the ABC-3 integral membrane protein family.</text>
</comment>
<dbReference type="CDD" id="cd06550">
    <property type="entry name" value="TM_ABC_iron-siderophores_like"/>
    <property type="match status" value="1"/>
</dbReference>
<feature type="transmembrane region" description="Helical" evidence="7">
    <location>
        <begin position="63"/>
        <end position="81"/>
    </location>
</feature>
<dbReference type="eggNOG" id="COG1108">
    <property type="taxonomic scope" value="Bacteria"/>
</dbReference>
<dbReference type="GO" id="GO:0071281">
    <property type="term" value="P:cellular response to iron ion"/>
    <property type="evidence" value="ECO:0007669"/>
    <property type="project" value="UniProtKB-ARBA"/>
</dbReference>
<gene>
    <name evidence="8" type="ordered locus">Cyan7425_4926</name>
</gene>
<feature type="transmembrane region" description="Helical" evidence="7">
    <location>
        <begin position="220"/>
        <end position="241"/>
    </location>
</feature>
<evidence type="ECO:0000256" key="6">
    <source>
        <dbReference type="RuleBase" id="RU003943"/>
    </source>
</evidence>
<feature type="transmembrane region" description="Helical" evidence="7">
    <location>
        <begin position="163"/>
        <end position="187"/>
    </location>
</feature>
<evidence type="ECO:0000256" key="3">
    <source>
        <dbReference type="ARBA" id="ARBA00022692"/>
    </source>
</evidence>
<dbReference type="AlphaFoldDB" id="B8HN98"/>
<dbReference type="GO" id="GO:0055085">
    <property type="term" value="P:transmembrane transport"/>
    <property type="evidence" value="ECO:0007669"/>
    <property type="project" value="InterPro"/>
</dbReference>
<dbReference type="GO" id="GO:0043190">
    <property type="term" value="C:ATP-binding cassette (ABC) transporter complex"/>
    <property type="evidence" value="ECO:0007669"/>
    <property type="project" value="InterPro"/>
</dbReference>
<feature type="transmembrane region" description="Helical" evidence="7">
    <location>
        <begin position="247"/>
        <end position="270"/>
    </location>
</feature>
<dbReference type="Gene3D" id="1.10.3470.10">
    <property type="entry name" value="ABC transporter involved in vitamin B12 uptake, BtuC"/>
    <property type="match status" value="1"/>
</dbReference>
<sequence>MPLLEPLQYEFMRNAIAIGMLTGILCPIVGSFLIVQRLALLGDVVAHCVFPGLALSFFWKIDILIGAFISGILGTFLIGWIRTQSRVKVDAAMALIFSSFFALGITLITLLRTKIDLDAFLFGDILSVTPTDIARTLVVTLGIGLATKLFYKELLFYSLDRTGAEAIGLPVQLIHFGFMAAVTLTLIASMQAVGVLLVIALLVGPALTAYLLVKELAQMIGLGSLLGVLASVSGVYLSYFLNIPSGAAIVLVSSSFFLLALLFSPSQGILTRSQSRS</sequence>
<feature type="transmembrane region" description="Helical" evidence="7">
    <location>
        <begin position="15"/>
        <end position="35"/>
    </location>
</feature>
<comment type="subcellular location">
    <subcellularLocation>
        <location evidence="6">Cell membrane</location>
        <topology evidence="6">Multi-pass membrane protein</topology>
    </subcellularLocation>
    <subcellularLocation>
        <location evidence="1">Membrane</location>
        <topology evidence="1">Multi-pass membrane protein</topology>
    </subcellularLocation>
</comment>
<dbReference type="InterPro" id="IPR037294">
    <property type="entry name" value="ABC_BtuC-like"/>
</dbReference>
<evidence type="ECO:0000256" key="5">
    <source>
        <dbReference type="ARBA" id="ARBA00023136"/>
    </source>
</evidence>
<feature type="transmembrane region" description="Helical" evidence="7">
    <location>
        <begin position="93"/>
        <end position="113"/>
    </location>
</feature>
<dbReference type="STRING" id="395961.Cyan7425_4926"/>
<dbReference type="GO" id="GO:0010043">
    <property type="term" value="P:response to zinc ion"/>
    <property type="evidence" value="ECO:0007669"/>
    <property type="project" value="TreeGrafter"/>
</dbReference>
<dbReference type="SUPFAM" id="SSF81345">
    <property type="entry name" value="ABC transporter involved in vitamin B12 uptake, BtuC"/>
    <property type="match status" value="1"/>
</dbReference>